<dbReference type="EMBL" id="JAQOWY010000068">
    <property type="protein sequence ID" value="KAK1852739.1"/>
    <property type="molecule type" value="Genomic_DNA"/>
</dbReference>
<comment type="caution">
    <text evidence="1">The sequence shown here is derived from an EMBL/GenBank/DDBJ whole genome shotgun (WGS) entry which is preliminary data.</text>
</comment>
<keyword evidence="2" id="KW-1185">Reference proteome</keyword>
<sequence length="91" mass="10162">MQRYRPVFFKTGVFPGSVFVSVSPPPAARCNRCRASPLLLDSRHPRAARPWQAFRLICSSPGQPVTGHCRGACLSIASWFLFLRLGETDTR</sequence>
<organism evidence="1 2">
    <name type="scientific">Colletotrichum chrysophilum</name>
    <dbReference type="NCBI Taxonomy" id="1836956"/>
    <lineage>
        <taxon>Eukaryota</taxon>
        <taxon>Fungi</taxon>
        <taxon>Dikarya</taxon>
        <taxon>Ascomycota</taxon>
        <taxon>Pezizomycotina</taxon>
        <taxon>Sordariomycetes</taxon>
        <taxon>Hypocreomycetidae</taxon>
        <taxon>Glomerellales</taxon>
        <taxon>Glomerellaceae</taxon>
        <taxon>Colletotrichum</taxon>
        <taxon>Colletotrichum gloeosporioides species complex</taxon>
    </lineage>
</organism>
<gene>
    <name evidence="1" type="ORF">CCHR01_04590</name>
</gene>
<name>A0AAD9AVV7_9PEZI</name>
<proteinExistence type="predicted"/>
<reference evidence="1" key="1">
    <citation type="submission" date="2023-01" db="EMBL/GenBank/DDBJ databases">
        <title>Colletotrichum chrysophilum M932 genome sequence.</title>
        <authorList>
            <person name="Baroncelli R."/>
        </authorList>
    </citation>
    <scope>NUCLEOTIDE SEQUENCE</scope>
    <source>
        <strain evidence="1">M932</strain>
    </source>
</reference>
<evidence type="ECO:0000313" key="2">
    <source>
        <dbReference type="Proteomes" id="UP001243330"/>
    </source>
</evidence>
<evidence type="ECO:0000313" key="1">
    <source>
        <dbReference type="EMBL" id="KAK1852739.1"/>
    </source>
</evidence>
<protein>
    <submittedName>
        <fullName evidence="1">Uncharacterized protein</fullName>
    </submittedName>
</protein>
<dbReference type="AlphaFoldDB" id="A0AAD9AVV7"/>
<dbReference type="Proteomes" id="UP001243330">
    <property type="component" value="Unassembled WGS sequence"/>
</dbReference>
<accession>A0AAD9AVV7</accession>